<protein>
    <submittedName>
        <fullName evidence="1">Uncharacterized protein</fullName>
    </submittedName>
</protein>
<dbReference type="RefSeq" id="WP_147870543.1">
    <property type="nucleotide sequence ID" value="NZ_CP036264.1"/>
</dbReference>
<accession>A0A5B9MNF3</accession>
<sequence>MFCICMPKVAEMAAGIQVPPVAIQMPPLPAGAAGLAAAAGIAAAVNVTAEMAASGALDAVLSAELPPFSLEAVLAMESMAQVGASLGIEMTSPSAAMDLSLAAGALNIAAPALGDLGGALGAAMEPLGGLPMALGINAAIESSLGIDMAAPGAAAALEASLAAALEASLAMSGTLGLSAAGGGSFAMELALAARALNAALALGFNPAAPGEFAAALEMAGGLEVPPLAMSAGEMGEVSAGLSDFGLVSGAMGGQPMEMALPAMEAGAAALAANLEAAVDASAAMAAELTGGAGGSAELAAAMSAAAEAPMPAAPALSAMEMGGLPSMGDLSVAATMAASFEAAMGTPMISGAPCPNIFCVAGR</sequence>
<dbReference type="AlphaFoldDB" id="A0A5B9MNF3"/>
<reference evidence="1 2" key="1">
    <citation type="submission" date="2019-02" db="EMBL/GenBank/DDBJ databases">
        <title>Planctomycetal bacteria perform biofilm scaping via a novel small molecule.</title>
        <authorList>
            <person name="Jeske O."/>
            <person name="Boedeker C."/>
            <person name="Wiegand S."/>
            <person name="Breitling P."/>
            <person name="Kallscheuer N."/>
            <person name="Jogler M."/>
            <person name="Rohde M."/>
            <person name="Petersen J."/>
            <person name="Medema M.H."/>
            <person name="Surup F."/>
            <person name="Jogler C."/>
        </authorList>
    </citation>
    <scope>NUCLEOTIDE SEQUENCE [LARGE SCALE GENOMIC DNA]</scope>
    <source>
        <strain evidence="1 2">Mal15</strain>
    </source>
</reference>
<proteinExistence type="predicted"/>
<evidence type="ECO:0000313" key="1">
    <source>
        <dbReference type="EMBL" id="QEG01467.1"/>
    </source>
</evidence>
<name>A0A5B9MNF3_9BACT</name>
<dbReference type="Proteomes" id="UP000321353">
    <property type="component" value="Chromosome"/>
</dbReference>
<evidence type="ECO:0000313" key="2">
    <source>
        <dbReference type="Proteomes" id="UP000321353"/>
    </source>
</evidence>
<keyword evidence="2" id="KW-1185">Reference proteome</keyword>
<dbReference type="EMBL" id="CP036264">
    <property type="protein sequence ID" value="QEG01467.1"/>
    <property type="molecule type" value="Genomic_DNA"/>
</dbReference>
<dbReference type="KEGG" id="smam:Mal15_55430"/>
<organism evidence="1 2">
    <name type="scientific">Stieleria maiorica</name>
    <dbReference type="NCBI Taxonomy" id="2795974"/>
    <lineage>
        <taxon>Bacteria</taxon>
        <taxon>Pseudomonadati</taxon>
        <taxon>Planctomycetota</taxon>
        <taxon>Planctomycetia</taxon>
        <taxon>Pirellulales</taxon>
        <taxon>Pirellulaceae</taxon>
        <taxon>Stieleria</taxon>
    </lineage>
</organism>
<gene>
    <name evidence="1" type="ORF">Mal15_55430</name>
</gene>